<evidence type="ECO:0000313" key="2">
    <source>
        <dbReference type="Proteomes" id="UP000053462"/>
    </source>
</evidence>
<comment type="caution">
    <text evidence="1">The sequence shown here is derived from an EMBL/GenBank/DDBJ whole genome shotgun (WGS) entry which is preliminary data.</text>
</comment>
<sequence>MRGFIKHRIVIEGDVTSIHQSGERLLLEVRPLGIPMYLDLSPGRLKGLEIGIGDFLMASFPWFYARAVKGGD</sequence>
<gene>
    <name evidence="1" type="ORF">APY94_11110</name>
</gene>
<protein>
    <submittedName>
        <fullName evidence="1">Uncharacterized protein</fullName>
    </submittedName>
</protein>
<proteinExistence type="predicted"/>
<dbReference type="STRING" id="227598.APY94_11110"/>
<reference evidence="1 2" key="1">
    <citation type="submission" date="2015-10" db="EMBL/GenBank/DDBJ databases">
        <title>Draft genome sequence of Thermococcus celericrescens strain DSM 17994.</title>
        <authorList>
            <person name="Hong S.-J."/>
            <person name="Park C.-E."/>
            <person name="Shin J.-H."/>
        </authorList>
    </citation>
    <scope>NUCLEOTIDE SEQUENCE [LARGE SCALE GENOMIC DNA]</scope>
    <source>
        <strain evidence="1 2">DSM 17994</strain>
    </source>
</reference>
<accession>A0A100XWD2</accession>
<organism evidence="1 2">
    <name type="scientific">Thermococcus celericrescens</name>
    <dbReference type="NCBI Taxonomy" id="227598"/>
    <lineage>
        <taxon>Archaea</taxon>
        <taxon>Methanobacteriati</taxon>
        <taxon>Methanobacteriota</taxon>
        <taxon>Thermococci</taxon>
        <taxon>Thermococcales</taxon>
        <taxon>Thermococcaceae</taxon>
        <taxon>Thermococcus</taxon>
    </lineage>
</organism>
<evidence type="ECO:0000313" key="1">
    <source>
        <dbReference type="EMBL" id="KUH32056.1"/>
    </source>
</evidence>
<keyword evidence="2" id="KW-1185">Reference proteome</keyword>
<dbReference type="EMBL" id="LLYW01000041">
    <property type="protein sequence ID" value="KUH32056.1"/>
    <property type="molecule type" value="Genomic_DNA"/>
</dbReference>
<dbReference type="Proteomes" id="UP000053462">
    <property type="component" value="Unassembled WGS sequence"/>
</dbReference>
<dbReference type="AlphaFoldDB" id="A0A100XWD2"/>
<name>A0A100XWD2_9EURY</name>